<evidence type="ECO:0000256" key="3">
    <source>
        <dbReference type="ARBA" id="ARBA00022679"/>
    </source>
</evidence>
<dbReference type="Pfam" id="PF00155">
    <property type="entry name" value="Aminotran_1_2"/>
    <property type="match status" value="1"/>
</dbReference>
<dbReference type="AlphaFoldDB" id="A0A1M5SRB1"/>
<dbReference type="EC" id="2.6.1.-" evidence="4"/>
<dbReference type="GO" id="GO:0030170">
    <property type="term" value="F:pyridoxal phosphate binding"/>
    <property type="evidence" value="ECO:0007669"/>
    <property type="project" value="InterPro"/>
</dbReference>
<dbReference type="PANTHER" id="PTHR42832:SF3">
    <property type="entry name" value="L-GLUTAMINE--4-(METHYLSULFANYL)-2-OXOBUTANOATE AMINOTRANSFERASE"/>
    <property type="match status" value="1"/>
</dbReference>
<keyword evidence="2 4" id="KW-0032">Aminotransferase</keyword>
<gene>
    <name evidence="6" type="ORF">SAMN02745196_00277</name>
</gene>
<dbReference type="STRING" id="1121306.SAMN02745196_00277"/>
<dbReference type="PROSITE" id="PS00105">
    <property type="entry name" value="AA_TRANSFER_CLASS_1"/>
    <property type="match status" value="1"/>
</dbReference>
<reference evidence="6 7" key="1">
    <citation type="submission" date="2016-11" db="EMBL/GenBank/DDBJ databases">
        <authorList>
            <person name="Jaros S."/>
            <person name="Januszkiewicz K."/>
            <person name="Wedrychowicz H."/>
        </authorList>
    </citation>
    <scope>NUCLEOTIDE SEQUENCE [LARGE SCALE GENOMIC DNA]</scope>
    <source>
        <strain evidence="6 7">DSM 3089</strain>
    </source>
</reference>
<dbReference type="InterPro" id="IPR015421">
    <property type="entry name" value="PyrdxlP-dep_Trfase_major"/>
</dbReference>
<dbReference type="InterPro" id="IPR004838">
    <property type="entry name" value="NHTrfase_class1_PyrdxlP-BS"/>
</dbReference>
<evidence type="ECO:0000256" key="1">
    <source>
        <dbReference type="ARBA" id="ARBA00001933"/>
    </source>
</evidence>
<evidence type="ECO:0000259" key="5">
    <source>
        <dbReference type="Pfam" id="PF00155"/>
    </source>
</evidence>
<evidence type="ECO:0000256" key="4">
    <source>
        <dbReference type="RuleBase" id="RU000481"/>
    </source>
</evidence>
<dbReference type="InterPro" id="IPR015422">
    <property type="entry name" value="PyrdxlP-dep_Trfase_small"/>
</dbReference>
<dbReference type="RefSeq" id="WP_143147651.1">
    <property type="nucleotide sequence ID" value="NZ_FQXP01000003.1"/>
</dbReference>
<dbReference type="InterPro" id="IPR004839">
    <property type="entry name" value="Aminotransferase_I/II_large"/>
</dbReference>
<dbReference type="PANTHER" id="PTHR42832">
    <property type="entry name" value="AMINO ACID AMINOTRANSFERASE"/>
    <property type="match status" value="1"/>
</dbReference>
<feature type="domain" description="Aminotransferase class I/classII large" evidence="5">
    <location>
        <begin position="31"/>
        <end position="379"/>
    </location>
</feature>
<name>A0A1M5SRB1_9CLOT</name>
<dbReference type="Gene3D" id="3.40.640.10">
    <property type="entry name" value="Type I PLP-dependent aspartate aminotransferase-like (Major domain)"/>
    <property type="match status" value="1"/>
</dbReference>
<dbReference type="Proteomes" id="UP000184526">
    <property type="component" value="Unassembled WGS sequence"/>
</dbReference>
<sequence length="382" mass="43430">MRTNNRIDKIKEYHFKNLDIIKNQVISTGIDVVDLSIGDSNIPVDNRIIEALKNSFLKDGFNKYPPYEGINELKEAVIKYYKSRYDVELDLDEVVILIGSKEGINNIIPAICDIGEYIIAPNPGYPVYATSASLWGCNTYKVDLYEEDGFLPRMEDISDEMKKAAKLFFINYPNNPTGAIANEKFYKEIIEFCKNNEILLCNDGAYNEIVQGDTKTSSILQFDKEKTSIEFGSLSKPYNMTGFRIGYAVGNKEAIRALAKIKSNVDSGQFKPIQYAAIEALSLGEEYLSQIQKIYSERREIAEKVLKEKNIEFFETTGAFYILAKTPKGYTTKEFCEELLRKHGVAVAQGGIFGTVTEGYFRIALTQDKERIYEGLNRLDRY</sequence>
<dbReference type="CDD" id="cd00609">
    <property type="entry name" value="AAT_like"/>
    <property type="match status" value="1"/>
</dbReference>
<evidence type="ECO:0000313" key="6">
    <source>
        <dbReference type="EMBL" id="SHH41059.1"/>
    </source>
</evidence>
<comment type="cofactor">
    <cofactor evidence="1 4">
        <name>pyridoxal 5'-phosphate</name>
        <dbReference type="ChEBI" id="CHEBI:597326"/>
    </cofactor>
</comment>
<evidence type="ECO:0000256" key="2">
    <source>
        <dbReference type="ARBA" id="ARBA00022576"/>
    </source>
</evidence>
<protein>
    <recommendedName>
        <fullName evidence="4">Aminotransferase</fullName>
        <ecNumber evidence="4">2.6.1.-</ecNumber>
    </recommendedName>
</protein>
<dbReference type="GO" id="GO:0008483">
    <property type="term" value="F:transaminase activity"/>
    <property type="evidence" value="ECO:0007669"/>
    <property type="project" value="UniProtKB-KW"/>
</dbReference>
<dbReference type="InterPro" id="IPR015424">
    <property type="entry name" value="PyrdxlP-dep_Trfase"/>
</dbReference>
<dbReference type="SUPFAM" id="SSF53383">
    <property type="entry name" value="PLP-dependent transferases"/>
    <property type="match status" value="1"/>
</dbReference>
<keyword evidence="3 4" id="KW-0808">Transferase</keyword>
<accession>A0A1M5SRB1</accession>
<comment type="similarity">
    <text evidence="4">Belongs to the class-I pyridoxal-phosphate-dependent aminotransferase family.</text>
</comment>
<evidence type="ECO:0000313" key="7">
    <source>
        <dbReference type="Proteomes" id="UP000184526"/>
    </source>
</evidence>
<dbReference type="Gene3D" id="3.90.1150.10">
    <property type="entry name" value="Aspartate Aminotransferase, domain 1"/>
    <property type="match status" value="1"/>
</dbReference>
<dbReference type="InterPro" id="IPR050881">
    <property type="entry name" value="LL-DAP_aminotransferase"/>
</dbReference>
<dbReference type="EMBL" id="FQXP01000003">
    <property type="protein sequence ID" value="SHH41059.1"/>
    <property type="molecule type" value="Genomic_DNA"/>
</dbReference>
<proteinExistence type="inferred from homology"/>
<organism evidence="6 7">
    <name type="scientific">Clostridium collagenovorans DSM 3089</name>
    <dbReference type="NCBI Taxonomy" id="1121306"/>
    <lineage>
        <taxon>Bacteria</taxon>
        <taxon>Bacillati</taxon>
        <taxon>Bacillota</taxon>
        <taxon>Clostridia</taxon>
        <taxon>Eubacteriales</taxon>
        <taxon>Clostridiaceae</taxon>
        <taxon>Clostridium</taxon>
    </lineage>
</organism>
<dbReference type="OrthoDB" id="9802328at2"/>
<keyword evidence="7" id="KW-1185">Reference proteome</keyword>